<dbReference type="AlphaFoldDB" id="A0A0B4GMJ9"/>
<dbReference type="HOGENOM" id="CLU_021603_0_0_1"/>
<keyword evidence="10" id="KW-1185">Reference proteome</keyword>
<evidence type="ECO:0000256" key="7">
    <source>
        <dbReference type="PIRSR" id="PIRSR600246-3"/>
    </source>
</evidence>
<accession>A0A0B4GMJ9</accession>
<dbReference type="PANTHER" id="PTHR10188:SF6">
    <property type="entry name" value="N(4)-(BETA-N-ACETYLGLUCOSAMINYL)-L-ASPARAGINASE"/>
    <property type="match status" value="1"/>
</dbReference>
<evidence type="ECO:0000313" key="10">
    <source>
        <dbReference type="Proteomes" id="UP000031192"/>
    </source>
</evidence>
<evidence type="ECO:0000256" key="5">
    <source>
        <dbReference type="PIRSR" id="PIRSR600246-1"/>
    </source>
</evidence>
<keyword evidence="4" id="KW-0068">Autocatalytic cleavage</keyword>
<dbReference type="InterPro" id="IPR000246">
    <property type="entry name" value="Peptidase_T2"/>
</dbReference>
<evidence type="ECO:0000256" key="4">
    <source>
        <dbReference type="ARBA" id="ARBA00022813"/>
    </source>
</evidence>
<feature type="active site" description="Nucleophile" evidence="5">
    <location>
        <position position="205"/>
    </location>
</feature>
<gene>
    <name evidence="9" type="ORF">MGU_04350</name>
</gene>
<dbReference type="InterPro" id="IPR029055">
    <property type="entry name" value="Ntn_hydrolases_N"/>
</dbReference>
<organism evidence="9 10">
    <name type="scientific">Metarhizium guizhouense (strain ARSEF 977)</name>
    <dbReference type="NCBI Taxonomy" id="1276136"/>
    <lineage>
        <taxon>Eukaryota</taxon>
        <taxon>Fungi</taxon>
        <taxon>Dikarya</taxon>
        <taxon>Ascomycota</taxon>
        <taxon>Pezizomycotina</taxon>
        <taxon>Sordariomycetes</taxon>
        <taxon>Hypocreomycetidae</taxon>
        <taxon>Hypocreales</taxon>
        <taxon>Clavicipitaceae</taxon>
        <taxon>Metarhizium</taxon>
    </lineage>
</organism>
<evidence type="ECO:0000313" key="9">
    <source>
        <dbReference type="EMBL" id="KID88415.1"/>
    </source>
</evidence>
<dbReference type="EMBL" id="AZNH01000011">
    <property type="protein sequence ID" value="KID88415.1"/>
    <property type="molecule type" value="Genomic_DNA"/>
</dbReference>
<protein>
    <submittedName>
        <fullName evidence="9">Aspartylglucosaminidase</fullName>
    </submittedName>
</protein>
<keyword evidence="3" id="KW-0378">Hydrolase</keyword>
<feature type="binding site" evidence="6">
    <location>
        <begin position="233"/>
        <end position="236"/>
    </location>
    <ligand>
        <name>substrate</name>
    </ligand>
</feature>
<name>A0A0B4GMJ9_METGA</name>
<evidence type="ECO:0000256" key="2">
    <source>
        <dbReference type="ARBA" id="ARBA00022670"/>
    </source>
</evidence>
<feature type="site" description="Cleavage; by autolysis" evidence="7">
    <location>
        <begin position="204"/>
        <end position="205"/>
    </location>
</feature>
<dbReference type="SUPFAM" id="SSF56235">
    <property type="entry name" value="N-terminal nucleophile aminohydrolases (Ntn hydrolases)"/>
    <property type="match status" value="1"/>
</dbReference>
<dbReference type="PANTHER" id="PTHR10188">
    <property type="entry name" value="L-ASPARAGINASE"/>
    <property type="match status" value="1"/>
</dbReference>
<comment type="caution">
    <text evidence="9">The sequence shown here is derived from an EMBL/GenBank/DDBJ whole genome shotgun (WGS) entry which is preliminary data.</text>
</comment>
<feature type="signal peptide" evidence="8">
    <location>
        <begin position="1"/>
        <end position="19"/>
    </location>
</feature>
<dbReference type="GO" id="GO:0005737">
    <property type="term" value="C:cytoplasm"/>
    <property type="evidence" value="ECO:0007669"/>
    <property type="project" value="TreeGrafter"/>
</dbReference>
<dbReference type="FunFam" id="3.60.20.30:FF:000003">
    <property type="entry name" value="N(4)-(Beta-N-acetylglucosaminyl)-L-asparaginase isoform X1"/>
    <property type="match status" value="1"/>
</dbReference>
<feature type="chain" id="PRO_5002091934" evidence="8">
    <location>
        <begin position="20"/>
        <end position="351"/>
    </location>
</feature>
<evidence type="ECO:0000256" key="8">
    <source>
        <dbReference type="SAM" id="SignalP"/>
    </source>
</evidence>
<keyword evidence="8" id="KW-0732">Signal</keyword>
<dbReference type="Gene3D" id="3.60.20.30">
    <property type="entry name" value="(Glycosyl)asparaginase"/>
    <property type="match status" value="1"/>
</dbReference>
<proteinExistence type="inferred from homology"/>
<dbReference type="CDD" id="cd04513">
    <property type="entry name" value="Glycosylasparaginase"/>
    <property type="match status" value="1"/>
</dbReference>
<dbReference type="GO" id="GO:0006508">
    <property type="term" value="P:proteolysis"/>
    <property type="evidence" value="ECO:0007669"/>
    <property type="project" value="UniProtKB-KW"/>
</dbReference>
<dbReference type="GO" id="GO:0003948">
    <property type="term" value="F:N4-(beta-N-acetylglucosaminyl)-L-asparaginase activity"/>
    <property type="evidence" value="ECO:0007669"/>
    <property type="project" value="UniProtKB-ARBA"/>
</dbReference>
<evidence type="ECO:0000256" key="1">
    <source>
        <dbReference type="ARBA" id="ARBA00010872"/>
    </source>
</evidence>
<keyword evidence="2" id="KW-0645">Protease</keyword>
<comment type="similarity">
    <text evidence="1">Belongs to the Ntn-hydrolase family.</text>
</comment>
<feature type="binding site" evidence="6">
    <location>
        <begin position="256"/>
        <end position="259"/>
    </location>
    <ligand>
        <name>substrate</name>
    </ligand>
</feature>
<dbReference type="GO" id="GO:0008233">
    <property type="term" value="F:peptidase activity"/>
    <property type="evidence" value="ECO:0007669"/>
    <property type="project" value="UniProtKB-KW"/>
</dbReference>
<reference evidence="9 10" key="1">
    <citation type="journal article" date="2014" name="Proc. Natl. Acad. Sci. U.S.A.">
        <title>Trajectory and genomic determinants of fungal-pathogen speciation and host adaptation.</title>
        <authorList>
            <person name="Hu X."/>
            <person name="Xiao G."/>
            <person name="Zheng P."/>
            <person name="Shang Y."/>
            <person name="Su Y."/>
            <person name="Zhang X."/>
            <person name="Liu X."/>
            <person name="Zhan S."/>
            <person name="St Leger R.J."/>
            <person name="Wang C."/>
        </authorList>
    </citation>
    <scope>NUCLEOTIDE SEQUENCE [LARGE SCALE GENOMIC DNA]</scope>
    <source>
        <strain evidence="9 10">ARSEF 977</strain>
    </source>
</reference>
<dbReference type="OrthoDB" id="2262349at2759"/>
<sequence length="351" mass="36714">MHNALPLLPLLLFSPLATSTAPPVVIHTWGGPFTVAADAAHDALTNARSVLDAVQIGGAACENNQCDGTVGYGGSPSENCETTLDAMIMDGNTLNVGAVGALRRVKHAIAVARHVLEYTGHTMLVGDSATLFAAQNGFKEEDLATDQSRDMCEHWKRNQCQPNSWIGVVPDPKSSCGPYTPLENGASETAPGQDGGDIKGRGHDTISLVALGKDGSMAAGTTTNGKAYKIPGRVGDGPIAGSGSYVDSLVGGCGATGDGDLMMRFLPCYQAVENMRRGMSPAAAAEDAVRRMVKRFPDIQAGVVVMNNKGEHAAAASGWHFTYSFRGQGMNKTHVVQVDPINGDCDMSIEL</sequence>
<dbReference type="Pfam" id="PF01112">
    <property type="entry name" value="Asparaginase_2"/>
    <property type="match status" value="1"/>
</dbReference>
<evidence type="ECO:0000256" key="3">
    <source>
        <dbReference type="ARBA" id="ARBA00022801"/>
    </source>
</evidence>
<evidence type="ECO:0000256" key="6">
    <source>
        <dbReference type="PIRSR" id="PIRSR600246-2"/>
    </source>
</evidence>
<dbReference type="Proteomes" id="UP000031192">
    <property type="component" value="Unassembled WGS sequence"/>
</dbReference>